<evidence type="ECO:0000256" key="5">
    <source>
        <dbReference type="ARBA" id="ARBA00010826"/>
    </source>
</evidence>
<dbReference type="NCBIfam" id="TIGR00423">
    <property type="entry name" value="CofH family radical SAM protein"/>
    <property type="match status" value="1"/>
</dbReference>
<proteinExistence type="inferred from homology"/>
<dbReference type="SFLD" id="SFLDG01389">
    <property type="entry name" value="menaquinone_synthsis_involved"/>
    <property type="match status" value="1"/>
</dbReference>
<evidence type="ECO:0000256" key="2">
    <source>
        <dbReference type="ARBA" id="ARBA00003692"/>
    </source>
</evidence>
<keyword evidence="11" id="KW-0949">S-adenosyl-L-methionine</keyword>
<dbReference type="SFLD" id="SFLDF00294">
    <property type="entry name" value="7_8-didemethyl-8-hydroxy-5-dea"/>
    <property type="match status" value="1"/>
</dbReference>
<evidence type="ECO:0000313" key="19">
    <source>
        <dbReference type="EMBL" id="SDT23745.1"/>
    </source>
</evidence>
<dbReference type="InterPro" id="IPR058240">
    <property type="entry name" value="rSAM_sf"/>
</dbReference>
<evidence type="ECO:0000256" key="6">
    <source>
        <dbReference type="ARBA" id="ARBA00012126"/>
    </source>
</evidence>
<dbReference type="NCBIfam" id="NF004884">
    <property type="entry name" value="PRK06245.1"/>
    <property type="match status" value="1"/>
</dbReference>
<evidence type="ECO:0000256" key="7">
    <source>
        <dbReference type="ARBA" id="ARBA00012289"/>
    </source>
</evidence>
<comment type="function">
    <text evidence="2">Catalyzes the radical-mediated synthesis of 7,8-didemethyl-8-hydroxy-5-deazariboflavin (FO) from 5-amino-6-(D-ribitylamino)uracil and L-tyrosine.</text>
</comment>
<dbReference type="CDD" id="cd01335">
    <property type="entry name" value="Radical_SAM"/>
    <property type="match status" value="2"/>
</dbReference>
<evidence type="ECO:0000256" key="10">
    <source>
        <dbReference type="ARBA" id="ARBA00022679"/>
    </source>
</evidence>
<dbReference type="PROSITE" id="PS51918">
    <property type="entry name" value="RADICAL_SAM"/>
    <property type="match status" value="2"/>
</dbReference>
<evidence type="ECO:0000256" key="4">
    <source>
        <dbReference type="ARBA" id="ARBA00010051"/>
    </source>
</evidence>
<gene>
    <name evidence="19" type="ORF">SAMN05444158_4960</name>
</gene>
<evidence type="ECO:0000256" key="13">
    <source>
        <dbReference type="ARBA" id="ARBA00023004"/>
    </source>
</evidence>
<dbReference type="SFLD" id="SFLDS00029">
    <property type="entry name" value="Radical_SAM"/>
    <property type="match status" value="3"/>
</dbReference>
<dbReference type="NCBIfam" id="TIGR03550">
    <property type="entry name" value="F420_cofG"/>
    <property type="match status" value="1"/>
</dbReference>
<dbReference type="GO" id="GO:0051539">
    <property type="term" value="F:4 iron, 4 sulfur cluster binding"/>
    <property type="evidence" value="ECO:0007669"/>
    <property type="project" value="UniProtKB-KW"/>
</dbReference>
<dbReference type="GO" id="GO:0046872">
    <property type="term" value="F:metal ion binding"/>
    <property type="evidence" value="ECO:0007669"/>
    <property type="project" value="UniProtKB-KW"/>
</dbReference>
<dbReference type="SMART" id="SM00729">
    <property type="entry name" value="Elp3"/>
    <property type="match status" value="1"/>
</dbReference>
<keyword evidence="12" id="KW-0479">Metal-binding</keyword>
<comment type="similarity">
    <text evidence="5">In the N-terminal section; belongs to the radical SAM superfamily. CofG family.</text>
</comment>
<comment type="catalytic activity">
    <reaction evidence="17">
        <text>5-amino-5-(4-hydroxybenzyl)-6-(D-ribitylimino)-5,6-dihydrouracil + S-adenosyl-L-methionine = 7,8-didemethyl-8-hydroxy-5-deazariboflavin + 5'-deoxyadenosine + L-methionine + NH4(+) + H(+)</text>
        <dbReference type="Rhea" id="RHEA:55204"/>
        <dbReference type="ChEBI" id="CHEBI:15378"/>
        <dbReference type="ChEBI" id="CHEBI:17319"/>
        <dbReference type="ChEBI" id="CHEBI:28938"/>
        <dbReference type="ChEBI" id="CHEBI:57844"/>
        <dbReference type="ChEBI" id="CHEBI:59789"/>
        <dbReference type="ChEBI" id="CHEBI:59904"/>
        <dbReference type="ChEBI" id="CHEBI:85936"/>
        <dbReference type="EC" id="4.3.1.32"/>
    </reaction>
</comment>
<comment type="catalytic activity">
    <reaction evidence="16">
        <text>5-amino-6-(D-ribitylamino)uracil + L-tyrosine + S-adenosyl-L-methionine = 5-amino-5-(4-hydroxybenzyl)-6-(D-ribitylimino)-5,6-dihydrouracil + 2-iminoacetate + 5'-deoxyadenosine + L-methionine + H(+)</text>
        <dbReference type="Rhea" id="RHEA:55200"/>
        <dbReference type="ChEBI" id="CHEBI:15378"/>
        <dbReference type="ChEBI" id="CHEBI:15934"/>
        <dbReference type="ChEBI" id="CHEBI:17319"/>
        <dbReference type="ChEBI" id="CHEBI:57844"/>
        <dbReference type="ChEBI" id="CHEBI:58315"/>
        <dbReference type="ChEBI" id="CHEBI:59789"/>
        <dbReference type="ChEBI" id="CHEBI:77846"/>
        <dbReference type="ChEBI" id="CHEBI:85936"/>
        <dbReference type="EC" id="2.5.1.147"/>
    </reaction>
</comment>
<accession>A0A1H1YQI8</accession>
<keyword evidence="10" id="KW-0808">Transferase</keyword>
<dbReference type="EC" id="2.5.1.147" evidence="7"/>
<evidence type="ECO:0000259" key="18">
    <source>
        <dbReference type="PROSITE" id="PS51918"/>
    </source>
</evidence>
<dbReference type="GO" id="GO:0044689">
    <property type="term" value="F:7,8-didemethyl-8-hydroxy-5-deazariboflavin synthase activity"/>
    <property type="evidence" value="ECO:0007669"/>
    <property type="project" value="UniProtKB-EC"/>
</dbReference>
<dbReference type="HAMAP" id="MF_01612">
    <property type="entry name" value="FO_synth_sub2"/>
    <property type="match status" value="1"/>
</dbReference>
<dbReference type="InterPro" id="IPR045567">
    <property type="entry name" value="CofH/MnqC-like_C"/>
</dbReference>
<keyword evidence="14" id="KW-0411">Iron-sulfur</keyword>
<dbReference type="RefSeq" id="WP_244548814.1">
    <property type="nucleotide sequence ID" value="NZ_LT629750.1"/>
</dbReference>
<dbReference type="SFLD" id="SFLDG01064">
    <property type="entry name" value="F420__menaquinone_cofactor_bio"/>
    <property type="match status" value="3"/>
</dbReference>
<sequence length="797" mass="87167">MTVLTHHTTIEMARSGSRLSDDAILSLANCDNLSLLMDAAAEIRDREFGDNISYSKKVFVPLTQLCRDVCHYCTFAHAPNKTTPAYLSIESVLRIARSGKDAGCKEVLFTLGDKPELRYRSAKDALRELGYESTLEYLVAACDAVLKETGLIPHLNPGLLKATDMQRLRRVSGSMGVMLETIADRLSSRGGPHFGSPDKDPKLRLEMIDNAGANRIPFTTGLLIGIGETRGERIQSLLALRRSHERFGHIQEIIIQNFRPKAGTLMANAPAASLDDQLWTVAIARLTFGSSTSIQAPPNLNEGNISRLVDAGINDWGGISPVTVDYVNPEAPWPQIDTLAKEMSSRGKRLIERVAIYPGYARDAGAWLDRKIEPSVLKLTDSEGYAREDDWIPGGSNTPAEFANPTAIRSVVTPGRKKLNDAIDKASSGQELTEAEIVTLFNTRAGDATAVIAAADSLRKKINGDSVSFVTTRNINYTNICTFHCQFCAFSKGKRKDHRDERVYNLDLSEIGKRVREAWSAGATEVCLQGGIHPSYTGETYLSILKAAKQACPDIHVHAFSPLEIQHGASTLGISVSEFLTTLKQAGLGSLPGTAAEILDDSIRQIICPDKLNTAEWLTVMRAAHLVGLRSTATIMFGHVDGPVHWARHLLHIRSLQKETGGFTEFVPLPFVPMEAPIYLKGKSRRGATLRESILMHAVSRLVLHPLIRNIQVSWVKMGEAGVKMSLRAGVNDLGGTLMNESISRAAGAVHGQSMTPQRFSELASAVERKIWQRTTLYEPVSAKQAEHSASAMFAET</sequence>
<dbReference type="EC" id="4.3.1.32" evidence="6"/>
<dbReference type="InterPro" id="IPR034405">
    <property type="entry name" value="F420"/>
</dbReference>
<dbReference type="SFLD" id="SFLDF00343">
    <property type="entry name" value="aminofutalosine_synthase_(mqnE"/>
    <property type="match status" value="1"/>
</dbReference>
<evidence type="ECO:0000256" key="9">
    <source>
        <dbReference type="ARBA" id="ARBA00022485"/>
    </source>
</evidence>
<dbReference type="Proteomes" id="UP000243904">
    <property type="component" value="Chromosome I"/>
</dbReference>
<evidence type="ECO:0000256" key="14">
    <source>
        <dbReference type="ARBA" id="ARBA00023014"/>
    </source>
</evidence>
<name>A0A1H1YQI8_9BRAD</name>
<organism evidence="19 20">
    <name type="scientific">Bradyrhizobium canariense</name>
    <dbReference type="NCBI Taxonomy" id="255045"/>
    <lineage>
        <taxon>Bacteria</taxon>
        <taxon>Pseudomonadati</taxon>
        <taxon>Pseudomonadota</taxon>
        <taxon>Alphaproteobacteria</taxon>
        <taxon>Hyphomicrobiales</taxon>
        <taxon>Nitrobacteraceae</taxon>
        <taxon>Bradyrhizobium</taxon>
    </lineage>
</organism>
<dbReference type="InterPro" id="IPR020050">
    <property type="entry name" value="FO_synthase_su2"/>
</dbReference>
<evidence type="ECO:0000256" key="15">
    <source>
        <dbReference type="ARBA" id="ARBA00023239"/>
    </source>
</evidence>
<dbReference type="NCBIfam" id="NF005609">
    <property type="entry name" value="PRK07360.1"/>
    <property type="match status" value="1"/>
</dbReference>
<reference evidence="20" key="1">
    <citation type="submission" date="2016-10" db="EMBL/GenBank/DDBJ databases">
        <authorList>
            <person name="Varghese N."/>
            <person name="Submissions S."/>
        </authorList>
    </citation>
    <scope>NUCLEOTIDE SEQUENCE [LARGE SCALE GENOMIC DNA]</scope>
    <source>
        <strain evidence="20">GAS369</strain>
    </source>
</reference>
<dbReference type="AlphaFoldDB" id="A0A1H1YQI8"/>
<dbReference type="HAMAP" id="MF_01611">
    <property type="entry name" value="FO_synth_sub1"/>
    <property type="match status" value="1"/>
</dbReference>
<evidence type="ECO:0000256" key="8">
    <source>
        <dbReference type="ARBA" id="ARBA00022220"/>
    </source>
</evidence>
<keyword evidence="13" id="KW-0408">Iron</keyword>
<dbReference type="NCBIfam" id="TIGR03551">
    <property type="entry name" value="F420_cofH"/>
    <property type="match status" value="1"/>
</dbReference>
<dbReference type="SFLD" id="SFLDG01388">
    <property type="entry name" value="7_8-didemethyl-8-hydroxy-5-dea"/>
    <property type="match status" value="2"/>
</dbReference>
<evidence type="ECO:0000256" key="16">
    <source>
        <dbReference type="ARBA" id="ARBA00048468"/>
    </source>
</evidence>
<feature type="domain" description="Radical SAM core" evidence="18">
    <location>
        <begin position="52"/>
        <end position="299"/>
    </location>
</feature>
<dbReference type="PANTHER" id="PTHR43076:SF1">
    <property type="entry name" value="LIPOYL SYNTHASE 2"/>
    <property type="match status" value="1"/>
</dbReference>
<dbReference type="UniPathway" id="UPA00072"/>
<evidence type="ECO:0000256" key="1">
    <source>
        <dbReference type="ARBA" id="ARBA00001966"/>
    </source>
</evidence>
<dbReference type="Pfam" id="PF19288">
    <property type="entry name" value="CofH_C"/>
    <property type="match status" value="1"/>
</dbReference>
<dbReference type="GO" id="GO:0141093">
    <property type="term" value="F:5-amino-6-(D-ribitylamino)uracil--L-tyrosine 4-hydroxyphenyl transferase activity"/>
    <property type="evidence" value="ECO:0007669"/>
    <property type="project" value="UniProtKB-EC"/>
</dbReference>
<keyword evidence="9" id="KW-0004">4Fe-4S</keyword>
<dbReference type="SUPFAM" id="SSF102114">
    <property type="entry name" value="Radical SAM enzymes"/>
    <property type="match status" value="2"/>
</dbReference>
<keyword evidence="15" id="KW-0456">Lyase</keyword>
<dbReference type="InterPro" id="IPR013785">
    <property type="entry name" value="Aldolase_TIM"/>
</dbReference>
<dbReference type="InterPro" id="IPR019940">
    <property type="entry name" value="CofH_family"/>
</dbReference>
<comment type="similarity">
    <text evidence="4">In the C-terminal section; belongs to the radical SAM superfamily. CofH family.</text>
</comment>
<dbReference type="InterPro" id="IPR019939">
    <property type="entry name" value="CofG_family"/>
</dbReference>
<dbReference type="Gene3D" id="3.20.20.70">
    <property type="entry name" value="Aldolase class I"/>
    <property type="match status" value="2"/>
</dbReference>
<comment type="pathway">
    <text evidence="3">Cofactor biosynthesis; coenzyme F0 biosynthesis.</text>
</comment>
<dbReference type="InterPro" id="IPR006638">
    <property type="entry name" value="Elp3/MiaA/NifB-like_rSAM"/>
</dbReference>
<dbReference type="Pfam" id="PF04055">
    <property type="entry name" value="Radical_SAM"/>
    <property type="match status" value="2"/>
</dbReference>
<comment type="cofactor">
    <cofactor evidence="1">
        <name>[4Fe-4S] cluster</name>
        <dbReference type="ChEBI" id="CHEBI:49883"/>
    </cofactor>
</comment>
<evidence type="ECO:0000313" key="20">
    <source>
        <dbReference type="Proteomes" id="UP000243904"/>
    </source>
</evidence>
<protein>
    <recommendedName>
        <fullName evidence="8">FO synthase</fullName>
        <ecNumber evidence="7">2.5.1.147</ecNumber>
        <ecNumber evidence="6">4.3.1.32</ecNumber>
    </recommendedName>
</protein>
<dbReference type="PANTHER" id="PTHR43076">
    <property type="entry name" value="FO SYNTHASE (COFH)"/>
    <property type="match status" value="1"/>
</dbReference>
<evidence type="ECO:0000256" key="3">
    <source>
        <dbReference type="ARBA" id="ARBA00004712"/>
    </source>
</evidence>
<evidence type="ECO:0000256" key="17">
    <source>
        <dbReference type="ARBA" id="ARBA00048974"/>
    </source>
</evidence>
<feature type="domain" description="Radical SAM core" evidence="18">
    <location>
        <begin position="467"/>
        <end position="706"/>
    </location>
</feature>
<keyword evidence="20" id="KW-1185">Reference proteome</keyword>
<evidence type="ECO:0000256" key="12">
    <source>
        <dbReference type="ARBA" id="ARBA00022723"/>
    </source>
</evidence>
<dbReference type="EMBL" id="LT629750">
    <property type="protein sequence ID" value="SDT23745.1"/>
    <property type="molecule type" value="Genomic_DNA"/>
</dbReference>
<evidence type="ECO:0000256" key="11">
    <source>
        <dbReference type="ARBA" id="ARBA00022691"/>
    </source>
</evidence>
<dbReference type="InterPro" id="IPR007197">
    <property type="entry name" value="rSAM"/>
</dbReference>